<dbReference type="KEGG" id="mpar:F7D14_08095"/>
<gene>
    <name evidence="1" type="ORF">F7D14_08095</name>
</gene>
<protein>
    <submittedName>
        <fullName evidence="1">Uncharacterized protein</fullName>
    </submittedName>
</protein>
<proteinExistence type="predicted"/>
<dbReference type="Proteomes" id="UP000422569">
    <property type="component" value="Chromosome"/>
</dbReference>
<accession>A0A6B8M9N9</accession>
<dbReference type="EMBL" id="CP044331">
    <property type="protein sequence ID" value="QGM97430.1"/>
    <property type="molecule type" value="Genomic_DNA"/>
</dbReference>
<dbReference type="RefSeq" id="WP_154419801.1">
    <property type="nucleotide sequence ID" value="NZ_CP044331.1"/>
</dbReference>
<sequence length="111" mass="12237">MDPSESMLIGALMAGANFVKESRFIQGGGTEMSAYEIAGREPSRRRARQHLQPHVQHRHSTIDYGGAGKPLLLEEFGYARSFPDQIDASAKWLAALHENEDRGLACLAARN</sequence>
<keyword evidence="2" id="KW-1185">Reference proteome</keyword>
<evidence type="ECO:0000313" key="1">
    <source>
        <dbReference type="EMBL" id="QGM97430.1"/>
    </source>
</evidence>
<dbReference type="AlphaFoldDB" id="A0A6B8M9N9"/>
<name>A0A6B8M9N9_9HYPH</name>
<evidence type="ECO:0000313" key="2">
    <source>
        <dbReference type="Proteomes" id="UP000422569"/>
    </source>
</evidence>
<reference evidence="1 2" key="1">
    <citation type="submission" date="2019-09" db="EMBL/GenBank/DDBJ databases">
        <title>Isolation and complete genome sequencing of Methylocystis species.</title>
        <authorList>
            <person name="Rumah B.L."/>
            <person name="Stead C.E."/>
            <person name="Stevens B.C."/>
            <person name="Minton N.P."/>
            <person name="Grosse-Honebrink A."/>
            <person name="Zhang Y."/>
        </authorList>
    </citation>
    <scope>NUCLEOTIDE SEQUENCE [LARGE SCALE GENOMIC DNA]</scope>
    <source>
        <strain evidence="1 2">BRCS2</strain>
    </source>
</reference>
<organism evidence="1 2">
    <name type="scientific">Methylocystis parvus</name>
    <dbReference type="NCBI Taxonomy" id="134"/>
    <lineage>
        <taxon>Bacteria</taxon>
        <taxon>Pseudomonadati</taxon>
        <taxon>Pseudomonadota</taxon>
        <taxon>Alphaproteobacteria</taxon>
        <taxon>Hyphomicrobiales</taxon>
        <taxon>Methylocystaceae</taxon>
        <taxon>Methylocystis</taxon>
    </lineage>
</organism>